<dbReference type="EMBL" id="CAHPSC010000014">
    <property type="protein sequence ID" value="CAB5679794.1"/>
    <property type="molecule type" value="Genomic_DNA"/>
</dbReference>
<evidence type="ECO:0000256" key="1">
    <source>
        <dbReference type="SAM" id="SignalP"/>
    </source>
</evidence>
<dbReference type="Pfam" id="PF01497">
    <property type="entry name" value="Peripla_BP_2"/>
    <property type="match status" value="1"/>
</dbReference>
<dbReference type="PANTHER" id="PTHR30535">
    <property type="entry name" value="VITAMIN B12-BINDING PROTEIN"/>
    <property type="match status" value="1"/>
</dbReference>
<proteinExistence type="predicted"/>
<dbReference type="RefSeq" id="WP_234688196.1">
    <property type="nucleotide sequence ID" value="NZ_CAHPSC010000014.1"/>
</dbReference>
<sequence>MRPPLQTLLLALCTGLPMAVGAGALPTLMSTNICADTLALSLAAPQQILSLSRQSQDAQRFSLAAQARQFPANDATAEDVLHLQPQVVLASRRWNARHQTALLQRYGVQIVTVPFPTDWEGIFSSTRKMGQALGREAAAQALLDSLSARLAQLRGTPRPFKVLYLRPNGGSAGAQTHVDAVLTAAGLRNHASALGLQGWGRIDLERIVQNPPDIFITPGLVNDAAYARSGLSRHPQMQKLLQHIPVVVLQHNDWGCSNWQLIEAAESVAAQIDALPRPAARVALREGAP</sequence>
<dbReference type="Proteomes" id="UP000834458">
    <property type="component" value="Unassembled WGS sequence"/>
</dbReference>
<evidence type="ECO:0000313" key="3">
    <source>
        <dbReference type="EMBL" id="CAB5679794.1"/>
    </source>
</evidence>
<feature type="domain" description="Fe/B12 periplasmic-binding" evidence="2">
    <location>
        <begin position="73"/>
        <end position="227"/>
    </location>
</feature>
<protein>
    <submittedName>
        <fullName evidence="3">Hemin-binding periplasmic protein hmuT</fullName>
    </submittedName>
</protein>
<name>A0AA35D6F5_9BURK</name>
<evidence type="ECO:0000259" key="2">
    <source>
        <dbReference type="Pfam" id="PF01497"/>
    </source>
</evidence>
<reference evidence="3" key="1">
    <citation type="submission" date="2020-05" db="EMBL/GenBank/DDBJ databases">
        <authorList>
            <person name="Delgado-Blas J."/>
        </authorList>
    </citation>
    <scope>NUCLEOTIDE SEQUENCE</scope>
    <source>
        <strain evidence="3">BB1454</strain>
    </source>
</reference>
<dbReference type="Gene3D" id="3.40.50.1980">
    <property type="entry name" value="Nitrogenase molybdenum iron protein domain"/>
    <property type="match status" value="2"/>
</dbReference>
<dbReference type="InterPro" id="IPR050902">
    <property type="entry name" value="ABC_Transporter_SBP"/>
</dbReference>
<comment type="caution">
    <text evidence="3">The sequence shown here is derived from an EMBL/GenBank/DDBJ whole genome shotgun (WGS) entry which is preliminary data.</text>
</comment>
<dbReference type="SUPFAM" id="SSF53807">
    <property type="entry name" value="Helical backbone' metal receptor"/>
    <property type="match status" value="1"/>
</dbReference>
<dbReference type="AlphaFoldDB" id="A0AA35D6F5"/>
<accession>A0AA35D6F5</accession>
<dbReference type="InterPro" id="IPR002491">
    <property type="entry name" value="ABC_transptr_periplasmic_BD"/>
</dbReference>
<keyword evidence="1" id="KW-0732">Signal</keyword>
<organism evidence="3 4">
    <name type="scientific">Comamonas aquatica</name>
    <dbReference type="NCBI Taxonomy" id="225991"/>
    <lineage>
        <taxon>Bacteria</taxon>
        <taxon>Pseudomonadati</taxon>
        <taxon>Pseudomonadota</taxon>
        <taxon>Betaproteobacteria</taxon>
        <taxon>Burkholderiales</taxon>
        <taxon>Comamonadaceae</taxon>
        <taxon>Comamonas</taxon>
    </lineage>
</organism>
<evidence type="ECO:0000313" key="4">
    <source>
        <dbReference type="Proteomes" id="UP000834458"/>
    </source>
</evidence>
<feature type="signal peptide" evidence="1">
    <location>
        <begin position="1"/>
        <end position="24"/>
    </location>
</feature>
<dbReference type="PANTHER" id="PTHR30535:SF34">
    <property type="entry name" value="MOLYBDATE-BINDING PROTEIN MOLA"/>
    <property type="match status" value="1"/>
</dbReference>
<feature type="chain" id="PRO_5041232446" evidence="1">
    <location>
        <begin position="25"/>
        <end position="289"/>
    </location>
</feature>
<gene>
    <name evidence="3" type="primary">hmuT_1</name>
    <name evidence="3" type="ORF">GHA_01333</name>
</gene>